<protein>
    <submittedName>
        <fullName evidence="1">Uncharacterized protein</fullName>
    </submittedName>
</protein>
<evidence type="ECO:0000313" key="1">
    <source>
        <dbReference type="EMBL" id="KAF9455563.1"/>
    </source>
</evidence>
<accession>A0A9P5XRH3</accession>
<dbReference type="EMBL" id="MU150616">
    <property type="protein sequence ID" value="KAF9455563.1"/>
    <property type="molecule type" value="Genomic_DNA"/>
</dbReference>
<evidence type="ECO:0000313" key="2">
    <source>
        <dbReference type="Proteomes" id="UP000807353"/>
    </source>
</evidence>
<organism evidence="1 2">
    <name type="scientific">Collybia nuda</name>
    <dbReference type="NCBI Taxonomy" id="64659"/>
    <lineage>
        <taxon>Eukaryota</taxon>
        <taxon>Fungi</taxon>
        <taxon>Dikarya</taxon>
        <taxon>Basidiomycota</taxon>
        <taxon>Agaricomycotina</taxon>
        <taxon>Agaricomycetes</taxon>
        <taxon>Agaricomycetidae</taxon>
        <taxon>Agaricales</taxon>
        <taxon>Tricholomatineae</taxon>
        <taxon>Clitocybaceae</taxon>
        <taxon>Collybia</taxon>
    </lineage>
</organism>
<name>A0A9P5XRH3_9AGAR</name>
<dbReference type="Proteomes" id="UP000807353">
    <property type="component" value="Unassembled WGS sequence"/>
</dbReference>
<sequence length="151" mass="16971">MLDRHTEKHVAYLTFKPCISYPGGTSFHGGGSGPYKWTLWLQGKLGRITIPDAKMYPNLTLIRQKCRKSHSVPHAQAFSVPSTSRLVDVGPSLLWLWEKVRLAADLDNGQHTQCSMDKNTLWCCSRIRTMVTQRFQNTSSLLLTPSTSHAA</sequence>
<proteinExistence type="predicted"/>
<gene>
    <name evidence="1" type="ORF">BDZ94DRAFT_1277928</name>
</gene>
<keyword evidence="2" id="KW-1185">Reference proteome</keyword>
<dbReference type="AlphaFoldDB" id="A0A9P5XRH3"/>
<comment type="caution">
    <text evidence="1">The sequence shown here is derived from an EMBL/GenBank/DDBJ whole genome shotgun (WGS) entry which is preliminary data.</text>
</comment>
<reference evidence="1" key="1">
    <citation type="submission" date="2020-11" db="EMBL/GenBank/DDBJ databases">
        <authorList>
            <consortium name="DOE Joint Genome Institute"/>
            <person name="Ahrendt S."/>
            <person name="Riley R."/>
            <person name="Andreopoulos W."/>
            <person name="Labutti K."/>
            <person name="Pangilinan J."/>
            <person name="Ruiz-Duenas F.J."/>
            <person name="Barrasa J.M."/>
            <person name="Sanchez-Garcia M."/>
            <person name="Camarero S."/>
            <person name="Miyauchi S."/>
            <person name="Serrano A."/>
            <person name="Linde D."/>
            <person name="Babiker R."/>
            <person name="Drula E."/>
            <person name="Ayuso-Fernandez I."/>
            <person name="Pacheco R."/>
            <person name="Padilla G."/>
            <person name="Ferreira P."/>
            <person name="Barriuso J."/>
            <person name="Kellner H."/>
            <person name="Castanera R."/>
            <person name="Alfaro M."/>
            <person name="Ramirez L."/>
            <person name="Pisabarro A.G."/>
            <person name="Kuo A."/>
            <person name="Tritt A."/>
            <person name="Lipzen A."/>
            <person name="He G."/>
            <person name="Yan M."/>
            <person name="Ng V."/>
            <person name="Cullen D."/>
            <person name="Martin F."/>
            <person name="Rosso M.-N."/>
            <person name="Henrissat B."/>
            <person name="Hibbett D."/>
            <person name="Martinez A.T."/>
            <person name="Grigoriev I.V."/>
        </authorList>
    </citation>
    <scope>NUCLEOTIDE SEQUENCE</scope>
    <source>
        <strain evidence="1">CBS 247.69</strain>
    </source>
</reference>